<sequence length="219" mass="24769">MLKTRRNPYEKGQELAPQQVLLGGALCLDFVNTVEPRAGSPRRDYLGCYTDLISWSVHAGALSAPRAELLLKKACEYPEEADRMFERAIELREAAYRMFSALVSNESVVPSDLETINALMGRLRIAQSVQGFAWHWAATIDDLAWPLWPVVHSVGEVLTTEKLQRVKACPHTDGCGWLFLDTSKNRSRRYCSMKGCGNRARASRYYRRTRIQQMSLADG</sequence>
<dbReference type="InterPro" id="IPR010852">
    <property type="entry name" value="ABATE"/>
</dbReference>
<dbReference type="Pfam" id="PF11706">
    <property type="entry name" value="zf-CGNR"/>
    <property type="match status" value="1"/>
</dbReference>
<name>A0A4P6JHS7_KTERU</name>
<feature type="domain" description="Zinc finger CGNR" evidence="1">
    <location>
        <begin position="165"/>
        <end position="208"/>
    </location>
</feature>
<dbReference type="InterPro" id="IPR023286">
    <property type="entry name" value="ABATE_dom_sf"/>
</dbReference>
<keyword evidence="3" id="KW-1185">Reference proteome</keyword>
<organism evidence="2 3">
    <name type="scientific">Ktedonosporobacter rubrisoli</name>
    <dbReference type="NCBI Taxonomy" id="2509675"/>
    <lineage>
        <taxon>Bacteria</taxon>
        <taxon>Bacillati</taxon>
        <taxon>Chloroflexota</taxon>
        <taxon>Ktedonobacteria</taxon>
        <taxon>Ktedonobacterales</taxon>
        <taxon>Ktedonosporobacteraceae</taxon>
        <taxon>Ktedonosporobacter</taxon>
    </lineage>
</organism>
<dbReference type="KEGG" id="kbs:EPA93_00695"/>
<dbReference type="Pfam" id="PF07336">
    <property type="entry name" value="ABATE"/>
    <property type="match status" value="1"/>
</dbReference>
<dbReference type="Gene3D" id="1.10.3300.10">
    <property type="entry name" value="Jann2411-like domain"/>
    <property type="match status" value="1"/>
</dbReference>
<dbReference type="EMBL" id="CP035758">
    <property type="protein sequence ID" value="QBD74588.1"/>
    <property type="molecule type" value="Genomic_DNA"/>
</dbReference>
<accession>A0A4P6JHS7</accession>
<dbReference type="SUPFAM" id="SSF160904">
    <property type="entry name" value="Jann2411-like"/>
    <property type="match status" value="1"/>
</dbReference>
<dbReference type="PANTHER" id="PTHR35525:SF3">
    <property type="entry name" value="BLL6575 PROTEIN"/>
    <property type="match status" value="1"/>
</dbReference>
<gene>
    <name evidence="2" type="ORF">EPA93_00695</name>
</gene>
<dbReference type="InterPro" id="IPR021005">
    <property type="entry name" value="Znf_CGNR"/>
</dbReference>
<evidence type="ECO:0000313" key="2">
    <source>
        <dbReference type="EMBL" id="QBD74588.1"/>
    </source>
</evidence>
<dbReference type="PANTHER" id="PTHR35525">
    <property type="entry name" value="BLL6575 PROTEIN"/>
    <property type="match status" value="1"/>
</dbReference>
<evidence type="ECO:0000259" key="1">
    <source>
        <dbReference type="Pfam" id="PF11706"/>
    </source>
</evidence>
<reference evidence="2 3" key="1">
    <citation type="submission" date="2019-01" db="EMBL/GenBank/DDBJ databases">
        <title>Ktedonosporobacter rubrisoli SCAWS-G2.</title>
        <authorList>
            <person name="Huang Y."/>
            <person name="Yan B."/>
        </authorList>
    </citation>
    <scope>NUCLEOTIDE SEQUENCE [LARGE SCALE GENOMIC DNA]</scope>
    <source>
        <strain evidence="2 3">SCAWS-G2</strain>
    </source>
</reference>
<proteinExistence type="predicted"/>
<evidence type="ECO:0000313" key="3">
    <source>
        <dbReference type="Proteomes" id="UP000290365"/>
    </source>
</evidence>
<dbReference type="Proteomes" id="UP000290365">
    <property type="component" value="Chromosome"/>
</dbReference>
<dbReference type="RefSeq" id="WP_129885187.1">
    <property type="nucleotide sequence ID" value="NZ_CP035758.1"/>
</dbReference>
<dbReference type="OrthoDB" id="157603at2"/>
<dbReference type="AlphaFoldDB" id="A0A4P6JHS7"/>
<protein>
    <recommendedName>
        <fullName evidence="1">Zinc finger CGNR domain-containing protein</fullName>
    </recommendedName>
</protein>